<evidence type="ECO:0000313" key="3">
    <source>
        <dbReference type="Proteomes" id="UP001602119"/>
    </source>
</evidence>
<dbReference type="InterPro" id="IPR039422">
    <property type="entry name" value="MarR/SlyA-like"/>
</dbReference>
<dbReference type="SUPFAM" id="SSF46785">
    <property type="entry name" value="Winged helix' DNA-binding domain"/>
    <property type="match status" value="1"/>
</dbReference>
<sequence length="143" mass="15920">METGESTGHLGELFLRVGKRMRAMQAERFAPFGLTPAQAQVLSLVARSQTPPRMAELAEQLGVVPRAVTPLVDALERADLVHRRIDPRNRRSTLLDLTDRGAAMRQTLRDERLRAAEDLFAPLTHEQRATLLELLETVAANGM</sequence>
<reference evidence="2 3" key="1">
    <citation type="submission" date="2024-10" db="EMBL/GenBank/DDBJ databases">
        <title>The Natural Products Discovery Center: Release of the First 8490 Sequenced Strains for Exploring Actinobacteria Biosynthetic Diversity.</title>
        <authorList>
            <person name="Kalkreuter E."/>
            <person name="Kautsar S.A."/>
            <person name="Yang D."/>
            <person name="Bader C.D."/>
            <person name="Teijaro C.N."/>
            <person name="Fluegel L."/>
            <person name="Davis C.M."/>
            <person name="Simpson J.R."/>
            <person name="Lauterbach L."/>
            <person name="Steele A.D."/>
            <person name="Gui C."/>
            <person name="Meng S."/>
            <person name="Li G."/>
            <person name="Viehrig K."/>
            <person name="Ye F."/>
            <person name="Su P."/>
            <person name="Kiefer A.F."/>
            <person name="Nichols A."/>
            <person name="Cepeda A.J."/>
            <person name="Yan W."/>
            <person name="Fan B."/>
            <person name="Jiang Y."/>
            <person name="Adhikari A."/>
            <person name="Zheng C.-J."/>
            <person name="Schuster L."/>
            <person name="Cowan T.M."/>
            <person name="Smanski M.J."/>
            <person name="Chevrette M.G."/>
            <person name="De Carvalho L.P.S."/>
            <person name="Shen B."/>
        </authorList>
    </citation>
    <scope>NUCLEOTIDE SEQUENCE [LARGE SCALE GENOMIC DNA]</scope>
    <source>
        <strain evidence="2 3">NPDC001281</strain>
    </source>
</reference>
<evidence type="ECO:0000259" key="1">
    <source>
        <dbReference type="PROSITE" id="PS50995"/>
    </source>
</evidence>
<dbReference type="Proteomes" id="UP001602119">
    <property type="component" value="Unassembled WGS sequence"/>
</dbReference>
<evidence type="ECO:0000313" key="2">
    <source>
        <dbReference type="EMBL" id="MFF4778650.1"/>
    </source>
</evidence>
<proteinExistence type="predicted"/>
<dbReference type="Pfam" id="PF01047">
    <property type="entry name" value="MarR"/>
    <property type="match status" value="1"/>
</dbReference>
<dbReference type="SMART" id="SM00347">
    <property type="entry name" value="HTH_MARR"/>
    <property type="match status" value="1"/>
</dbReference>
<dbReference type="InterPro" id="IPR036388">
    <property type="entry name" value="WH-like_DNA-bd_sf"/>
</dbReference>
<dbReference type="InterPro" id="IPR036390">
    <property type="entry name" value="WH_DNA-bd_sf"/>
</dbReference>
<protein>
    <submittedName>
        <fullName evidence="2">MarR family winged helix-turn-helix transcriptional regulator</fullName>
    </submittedName>
</protein>
<organism evidence="2 3">
    <name type="scientific">Microtetraspora fusca</name>
    <dbReference type="NCBI Taxonomy" id="1997"/>
    <lineage>
        <taxon>Bacteria</taxon>
        <taxon>Bacillati</taxon>
        <taxon>Actinomycetota</taxon>
        <taxon>Actinomycetes</taxon>
        <taxon>Streptosporangiales</taxon>
        <taxon>Streptosporangiaceae</taxon>
        <taxon>Microtetraspora</taxon>
    </lineage>
</organism>
<gene>
    <name evidence="2" type="ORF">ACFY05_38085</name>
</gene>
<dbReference type="PANTHER" id="PTHR33164:SF103">
    <property type="entry name" value="REGULATORY PROTEIN MARR"/>
    <property type="match status" value="1"/>
</dbReference>
<feature type="domain" description="HTH marR-type" evidence="1">
    <location>
        <begin position="7"/>
        <end position="140"/>
    </location>
</feature>
<dbReference type="PANTHER" id="PTHR33164">
    <property type="entry name" value="TRANSCRIPTIONAL REGULATOR, MARR FAMILY"/>
    <property type="match status" value="1"/>
</dbReference>
<dbReference type="RefSeq" id="WP_066952011.1">
    <property type="nucleotide sequence ID" value="NZ_BBYK01000105.1"/>
</dbReference>
<dbReference type="PROSITE" id="PS50995">
    <property type="entry name" value="HTH_MARR_2"/>
    <property type="match status" value="1"/>
</dbReference>
<comment type="caution">
    <text evidence="2">The sequence shown here is derived from an EMBL/GenBank/DDBJ whole genome shotgun (WGS) entry which is preliminary data.</text>
</comment>
<accession>A0ABW6VHS3</accession>
<dbReference type="InterPro" id="IPR000835">
    <property type="entry name" value="HTH_MarR-typ"/>
</dbReference>
<keyword evidence="3" id="KW-1185">Reference proteome</keyword>
<dbReference type="PRINTS" id="PR00598">
    <property type="entry name" value="HTHMARR"/>
</dbReference>
<name>A0ABW6VHS3_MICFU</name>
<dbReference type="EMBL" id="JBIAXI010000035">
    <property type="protein sequence ID" value="MFF4778650.1"/>
    <property type="molecule type" value="Genomic_DNA"/>
</dbReference>
<dbReference type="Gene3D" id="1.10.10.10">
    <property type="entry name" value="Winged helix-like DNA-binding domain superfamily/Winged helix DNA-binding domain"/>
    <property type="match status" value="1"/>
</dbReference>